<comment type="caution">
    <text evidence="5">The sequence shown here is derived from an EMBL/GenBank/DDBJ whole genome shotgun (WGS) entry which is preliminary data.</text>
</comment>
<evidence type="ECO:0000256" key="4">
    <source>
        <dbReference type="RuleBase" id="RU361117"/>
    </source>
</evidence>
<dbReference type="EMBL" id="JAGTUU010000009">
    <property type="protein sequence ID" value="MBS0126382.1"/>
    <property type="molecule type" value="Genomic_DNA"/>
</dbReference>
<dbReference type="InterPro" id="IPR003337">
    <property type="entry name" value="Trehalose_PPase"/>
</dbReference>
<dbReference type="Gene3D" id="3.40.50.1000">
    <property type="entry name" value="HAD superfamily/HAD-like"/>
    <property type="match status" value="1"/>
</dbReference>
<comment type="similarity">
    <text evidence="2 4">Belongs to the trehalose phosphatase family.</text>
</comment>
<evidence type="ECO:0000256" key="2">
    <source>
        <dbReference type="ARBA" id="ARBA00008770"/>
    </source>
</evidence>
<accession>A0A8J7WEX4</accession>
<evidence type="ECO:0000256" key="3">
    <source>
        <dbReference type="ARBA" id="ARBA00022801"/>
    </source>
</evidence>
<dbReference type="AlphaFoldDB" id="A0A8J7WEX4"/>
<dbReference type="GO" id="GO:0005992">
    <property type="term" value="P:trehalose biosynthetic process"/>
    <property type="evidence" value="ECO:0007669"/>
    <property type="project" value="UniProtKB-UniPathway"/>
</dbReference>
<dbReference type="PANTHER" id="PTHR43768">
    <property type="entry name" value="TREHALOSE 6-PHOSPHATE PHOSPHATASE"/>
    <property type="match status" value="1"/>
</dbReference>
<dbReference type="GO" id="GO:0004805">
    <property type="term" value="F:trehalose-phosphatase activity"/>
    <property type="evidence" value="ECO:0007669"/>
    <property type="project" value="UniProtKB-EC"/>
</dbReference>
<dbReference type="UniPathway" id="UPA00299"/>
<organism evidence="5 6">
    <name type="scientific">Thetidibacter halocola</name>
    <dbReference type="NCBI Taxonomy" id="2827239"/>
    <lineage>
        <taxon>Bacteria</taxon>
        <taxon>Pseudomonadati</taxon>
        <taxon>Pseudomonadota</taxon>
        <taxon>Alphaproteobacteria</taxon>
        <taxon>Rhodobacterales</taxon>
        <taxon>Roseobacteraceae</taxon>
        <taxon>Thetidibacter</taxon>
    </lineage>
</organism>
<comment type="catalytic activity">
    <reaction evidence="4">
        <text>alpha,alpha-trehalose 6-phosphate + H2O = alpha,alpha-trehalose + phosphate</text>
        <dbReference type="Rhea" id="RHEA:23420"/>
        <dbReference type="ChEBI" id="CHEBI:15377"/>
        <dbReference type="ChEBI" id="CHEBI:16551"/>
        <dbReference type="ChEBI" id="CHEBI:43474"/>
        <dbReference type="ChEBI" id="CHEBI:58429"/>
        <dbReference type="EC" id="3.1.3.12"/>
    </reaction>
</comment>
<comment type="function">
    <text evidence="4">Removes the phosphate from trehalose 6-phosphate to produce free trehalose.</text>
</comment>
<dbReference type="Proteomes" id="UP000681356">
    <property type="component" value="Unassembled WGS sequence"/>
</dbReference>
<dbReference type="EC" id="3.1.3.12" evidence="4"/>
<comment type="pathway">
    <text evidence="1 4">Glycan biosynthesis; trehalose biosynthesis.</text>
</comment>
<dbReference type="SUPFAM" id="SSF56784">
    <property type="entry name" value="HAD-like"/>
    <property type="match status" value="1"/>
</dbReference>
<evidence type="ECO:0000313" key="5">
    <source>
        <dbReference type="EMBL" id="MBS0126382.1"/>
    </source>
</evidence>
<dbReference type="NCBIfam" id="TIGR00685">
    <property type="entry name" value="T6PP"/>
    <property type="match status" value="1"/>
</dbReference>
<dbReference type="RefSeq" id="WP_212538345.1">
    <property type="nucleotide sequence ID" value="NZ_JAGTUU010000009.1"/>
</dbReference>
<dbReference type="InterPro" id="IPR036412">
    <property type="entry name" value="HAD-like_sf"/>
</dbReference>
<dbReference type="InterPro" id="IPR023214">
    <property type="entry name" value="HAD_sf"/>
</dbReference>
<dbReference type="InterPro" id="IPR006379">
    <property type="entry name" value="HAD-SF_hydro_IIB"/>
</dbReference>
<evidence type="ECO:0000313" key="6">
    <source>
        <dbReference type="Proteomes" id="UP000681356"/>
    </source>
</evidence>
<gene>
    <name evidence="5" type="primary">otsB</name>
    <name evidence="5" type="ORF">KB874_20055</name>
</gene>
<keyword evidence="3 4" id="KW-0378">Hydrolase</keyword>
<dbReference type="Gene3D" id="3.30.70.1020">
    <property type="entry name" value="Trehalose-6-phosphate phosphatase related protein, domain 2"/>
    <property type="match status" value="1"/>
</dbReference>
<evidence type="ECO:0000256" key="1">
    <source>
        <dbReference type="ARBA" id="ARBA00005199"/>
    </source>
</evidence>
<dbReference type="PANTHER" id="PTHR43768:SF3">
    <property type="entry name" value="TREHALOSE 6-PHOSPHATE PHOSPHATASE"/>
    <property type="match status" value="1"/>
</dbReference>
<dbReference type="Pfam" id="PF02358">
    <property type="entry name" value="Trehalose_PPase"/>
    <property type="match status" value="1"/>
</dbReference>
<sequence length="252" mass="25650">MNAFATVSRALPQPGGAALLLDFDGTLVDLAETPGGIAIDPGLPSLLDDLARATGGALALVSGRAIDDLAGFLPGYGGPLIGGHGAETRLDGRISRHPLAGSALLARLWSEVQALAAEAPGLLAEPKPTGCVLHYRRAPGHEAWVQDRLAALAGSAPGIEAHQSKMAVELRPDDIGKDRAVAALLQLPPFAGRAAIFCGDDATDEPAMAFCLQAGGTAIKVGKGPSAAPHRLDAPAALRAALTHWAGLETAR</sequence>
<keyword evidence="4" id="KW-0479">Metal-binding</keyword>
<dbReference type="InterPro" id="IPR044651">
    <property type="entry name" value="OTSB-like"/>
</dbReference>
<dbReference type="NCBIfam" id="TIGR01484">
    <property type="entry name" value="HAD-SF-IIB"/>
    <property type="match status" value="1"/>
</dbReference>
<proteinExistence type="inferred from homology"/>
<keyword evidence="4" id="KW-0460">Magnesium</keyword>
<keyword evidence="6" id="KW-1185">Reference proteome</keyword>
<dbReference type="GO" id="GO:0046872">
    <property type="term" value="F:metal ion binding"/>
    <property type="evidence" value="ECO:0007669"/>
    <property type="project" value="UniProtKB-KW"/>
</dbReference>
<reference evidence="5" key="1">
    <citation type="submission" date="2021-04" db="EMBL/GenBank/DDBJ databases">
        <authorList>
            <person name="Yoon J."/>
        </authorList>
    </citation>
    <scope>NUCLEOTIDE SEQUENCE</scope>
    <source>
        <strain evidence="5">KMU-90</strain>
    </source>
</reference>
<comment type="cofactor">
    <cofactor evidence="4">
        <name>Mg(2+)</name>
        <dbReference type="ChEBI" id="CHEBI:18420"/>
    </cofactor>
</comment>
<protein>
    <recommendedName>
        <fullName evidence="4">Trehalose 6-phosphate phosphatase</fullName>
        <ecNumber evidence="4">3.1.3.12</ecNumber>
    </recommendedName>
</protein>
<name>A0A8J7WEX4_9RHOB</name>